<dbReference type="RefSeq" id="WP_126292577.1">
    <property type="nucleotide sequence ID" value="NZ_CP155468.1"/>
</dbReference>
<dbReference type="Proteomes" id="UP000276349">
    <property type="component" value="Unassembled WGS sequence"/>
</dbReference>
<organism evidence="2 3">
    <name type="scientific">Lysinibacillus telephonicus</name>
    <dbReference type="NCBI Taxonomy" id="1714840"/>
    <lineage>
        <taxon>Bacteria</taxon>
        <taxon>Bacillati</taxon>
        <taxon>Bacillota</taxon>
        <taxon>Bacilli</taxon>
        <taxon>Bacillales</taxon>
        <taxon>Bacillaceae</taxon>
        <taxon>Lysinibacillus</taxon>
    </lineage>
</organism>
<evidence type="ECO:0000256" key="1">
    <source>
        <dbReference type="SAM" id="Phobius"/>
    </source>
</evidence>
<dbReference type="OrthoDB" id="2739981at2"/>
<comment type="caution">
    <text evidence="2">The sequence shown here is derived from an EMBL/GenBank/DDBJ whole genome shotgun (WGS) entry which is preliminary data.</text>
</comment>
<proteinExistence type="predicted"/>
<evidence type="ECO:0000313" key="3">
    <source>
        <dbReference type="Proteomes" id="UP000276349"/>
    </source>
</evidence>
<accession>A0A431UXH4</accession>
<keyword evidence="1" id="KW-1133">Transmembrane helix</keyword>
<keyword evidence="3" id="KW-1185">Reference proteome</keyword>
<reference evidence="2 3" key="1">
    <citation type="submission" date="2018-12" db="EMBL/GenBank/DDBJ databases">
        <authorList>
            <person name="Yu L."/>
        </authorList>
    </citation>
    <scope>NUCLEOTIDE SEQUENCE [LARGE SCALE GENOMIC DNA]</scope>
    <source>
        <strain evidence="2 3">S5H2222</strain>
    </source>
</reference>
<feature type="transmembrane region" description="Helical" evidence="1">
    <location>
        <begin position="6"/>
        <end position="25"/>
    </location>
</feature>
<protein>
    <submittedName>
        <fullName evidence="2">Uncharacterized protein</fullName>
    </submittedName>
</protein>
<evidence type="ECO:0000313" key="2">
    <source>
        <dbReference type="EMBL" id="RTQ96104.1"/>
    </source>
</evidence>
<sequence length="133" mass="15415">MNFPFSLILCIVLMGIIACFLYYLGKKISYSFILYNPSITLGFSVIFFLVKMIFSQQNQLEYSIDVIITVILLFVWIVALLEAVIIDIFENGEEMLNDIRLVIGKELKKEMKILVSTSFQNWKRIIVKSKNTT</sequence>
<dbReference type="AlphaFoldDB" id="A0A431UXH4"/>
<name>A0A431UXH4_9BACI</name>
<keyword evidence="1" id="KW-0812">Transmembrane</keyword>
<keyword evidence="1" id="KW-0472">Membrane</keyword>
<dbReference type="EMBL" id="RXNR01000003">
    <property type="protein sequence ID" value="RTQ96104.1"/>
    <property type="molecule type" value="Genomic_DNA"/>
</dbReference>
<gene>
    <name evidence="2" type="ORF">EKG35_01680</name>
</gene>
<feature type="transmembrane region" description="Helical" evidence="1">
    <location>
        <begin position="66"/>
        <end position="89"/>
    </location>
</feature>
<feature type="transmembrane region" description="Helical" evidence="1">
    <location>
        <begin position="32"/>
        <end position="54"/>
    </location>
</feature>